<organism evidence="1 2">
    <name type="scientific">Eumeta variegata</name>
    <name type="common">Bagworm moth</name>
    <name type="synonym">Eumeta japonica</name>
    <dbReference type="NCBI Taxonomy" id="151549"/>
    <lineage>
        <taxon>Eukaryota</taxon>
        <taxon>Metazoa</taxon>
        <taxon>Ecdysozoa</taxon>
        <taxon>Arthropoda</taxon>
        <taxon>Hexapoda</taxon>
        <taxon>Insecta</taxon>
        <taxon>Pterygota</taxon>
        <taxon>Neoptera</taxon>
        <taxon>Endopterygota</taxon>
        <taxon>Lepidoptera</taxon>
        <taxon>Glossata</taxon>
        <taxon>Ditrysia</taxon>
        <taxon>Tineoidea</taxon>
        <taxon>Psychidae</taxon>
        <taxon>Oiketicinae</taxon>
        <taxon>Eumeta</taxon>
    </lineage>
</organism>
<reference evidence="1 2" key="1">
    <citation type="journal article" date="2019" name="Commun. Biol.">
        <title>The bagworm genome reveals a unique fibroin gene that provides high tensile strength.</title>
        <authorList>
            <person name="Kono N."/>
            <person name="Nakamura H."/>
            <person name="Ohtoshi R."/>
            <person name="Tomita M."/>
            <person name="Numata K."/>
            <person name="Arakawa K."/>
        </authorList>
    </citation>
    <scope>NUCLEOTIDE SEQUENCE [LARGE SCALE GENOMIC DNA]</scope>
</reference>
<sequence length="109" mass="12036">MWKAGGEAYSRRAHTRADVAASTNCDSLKIPVPAINLYKSTVIWSAPFAYTQSANGSTETCASRFSYRENLTCIKANVRANVIHDEGLPQKRRLATNAARSRYGISRLL</sequence>
<gene>
    <name evidence="1" type="ORF">EVAR_31321_1</name>
</gene>
<keyword evidence="2" id="KW-1185">Reference proteome</keyword>
<name>A0A4C1XWJ9_EUMVA</name>
<dbReference type="EMBL" id="BGZK01001008">
    <property type="protein sequence ID" value="GBP68331.1"/>
    <property type="molecule type" value="Genomic_DNA"/>
</dbReference>
<dbReference type="AlphaFoldDB" id="A0A4C1XWJ9"/>
<comment type="caution">
    <text evidence="1">The sequence shown here is derived from an EMBL/GenBank/DDBJ whole genome shotgun (WGS) entry which is preliminary data.</text>
</comment>
<accession>A0A4C1XWJ9</accession>
<protein>
    <submittedName>
        <fullName evidence="1">Uncharacterized protein</fullName>
    </submittedName>
</protein>
<evidence type="ECO:0000313" key="2">
    <source>
        <dbReference type="Proteomes" id="UP000299102"/>
    </source>
</evidence>
<proteinExistence type="predicted"/>
<dbReference type="Proteomes" id="UP000299102">
    <property type="component" value="Unassembled WGS sequence"/>
</dbReference>
<evidence type="ECO:0000313" key="1">
    <source>
        <dbReference type="EMBL" id="GBP68331.1"/>
    </source>
</evidence>